<dbReference type="NCBIfam" id="TIGR02593">
    <property type="entry name" value="CRISPR_cas5"/>
    <property type="match status" value="1"/>
</dbReference>
<dbReference type="Pfam" id="PF09704">
    <property type="entry name" value="Cas_Cas5d"/>
    <property type="match status" value="1"/>
</dbReference>
<gene>
    <name evidence="3" type="ORF">J2S01_002181</name>
</gene>
<evidence type="ECO:0000313" key="3">
    <source>
        <dbReference type="EMBL" id="MDQ0204453.1"/>
    </source>
</evidence>
<protein>
    <recommendedName>
        <fullName evidence="2">pre-crRNA processing endonuclease</fullName>
        <ecNumber evidence="2">3.1.-.-</ecNumber>
    </recommendedName>
</protein>
<dbReference type="Gene3D" id="3.30.70.2660">
    <property type="match status" value="1"/>
</dbReference>
<keyword evidence="2" id="KW-0255">Endonuclease</keyword>
<dbReference type="EC" id="3.1.-.-" evidence="2"/>
<accession>A0ABT9Y9D5</accession>
<sequence length="239" mass="27741">MRNEIQFKVYGRMALFTDPLTKVGGEKASYAVPTYQAIKGITESIYWKPTIIWYIDEIRIMNEICTQSRGVKPLKYNEAGNDLAIYKYLSDVEYEVKAHLEFNLHRTDMAQDRNENKHHNIAKRMVEHGGRRDIFLGTRECQGYVEPVSYGVKKSFYEEKGSIPLGTMFHGFNYIDETGGALLQVRLWQAVMEDGIIHFPRPEKCTIVKNIRKTAVKHFDKNNVRFVDEEYADMEGGRL</sequence>
<comment type="similarity">
    <text evidence="2">Belongs to the CRISPR-associated protein Cas5 family. Subtype I-C/Dvulg subfamily.</text>
</comment>
<keyword evidence="4" id="KW-1185">Reference proteome</keyword>
<organism evidence="3 4">
    <name type="scientific">Pectinatus haikarae</name>
    <dbReference type="NCBI Taxonomy" id="349096"/>
    <lineage>
        <taxon>Bacteria</taxon>
        <taxon>Bacillati</taxon>
        <taxon>Bacillota</taxon>
        <taxon>Negativicutes</taxon>
        <taxon>Selenomonadales</taxon>
        <taxon>Selenomonadaceae</taxon>
        <taxon>Pectinatus</taxon>
    </lineage>
</organism>
<dbReference type="Proteomes" id="UP001239167">
    <property type="component" value="Unassembled WGS sequence"/>
</dbReference>
<reference evidence="3 4" key="1">
    <citation type="submission" date="2023-07" db="EMBL/GenBank/DDBJ databases">
        <title>Genomic Encyclopedia of Type Strains, Phase IV (KMG-IV): sequencing the most valuable type-strain genomes for metagenomic binning, comparative biology and taxonomic classification.</title>
        <authorList>
            <person name="Goeker M."/>
        </authorList>
    </citation>
    <scope>NUCLEOTIDE SEQUENCE [LARGE SCALE GENOMIC DNA]</scope>
    <source>
        <strain evidence="3 4">DSM 16980</strain>
    </source>
</reference>
<dbReference type="InterPro" id="IPR010155">
    <property type="entry name" value="CRISPR-assoc_prot_Cas5d"/>
</dbReference>
<dbReference type="InterPro" id="IPR013422">
    <property type="entry name" value="CRISPR-assoc_prot_Cas5_N"/>
</dbReference>
<dbReference type="NCBIfam" id="TIGR01876">
    <property type="entry name" value="cas_Cas5d"/>
    <property type="match status" value="1"/>
</dbReference>
<keyword evidence="1 2" id="KW-0051">Antiviral defense</keyword>
<dbReference type="EMBL" id="JAUSUE010000016">
    <property type="protein sequence ID" value="MDQ0204453.1"/>
    <property type="molecule type" value="Genomic_DNA"/>
</dbReference>
<dbReference type="RefSeq" id="WP_196603936.1">
    <property type="nucleotide sequence ID" value="NZ_CP116940.1"/>
</dbReference>
<proteinExistence type="inferred from homology"/>
<name>A0ABT9Y9D5_9FIRM</name>
<keyword evidence="2" id="KW-0378">Hydrolase</keyword>
<keyword evidence="2" id="KW-0694">RNA-binding</keyword>
<dbReference type="InterPro" id="IPR021124">
    <property type="entry name" value="CRISPR-assoc_prot_Cas5"/>
</dbReference>
<dbReference type="PIRSF" id="PIRSF029950">
    <property type="entry name" value="Cas_CT1134"/>
    <property type="match status" value="1"/>
</dbReference>
<comment type="function">
    <text evidence="2">CRISPR (clustered regularly interspaced short palindromic repeat) is an adaptive immune system that provides protection against mobile genetic elements (viruses, transposable elements and conjugative plasmids). CRISPR clusters contain spacers, sequences complementary to antecedent mobile elements, and target invading nucleic acids. CRISPR clusters are transcribed and processed into CRISPR RNA (crRNA).</text>
</comment>
<evidence type="ECO:0000256" key="2">
    <source>
        <dbReference type="PIRNR" id="PIRNR029950"/>
    </source>
</evidence>
<comment type="caution">
    <text evidence="3">The sequence shown here is derived from an EMBL/GenBank/DDBJ whole genome shotgun (WGS) entry which is preliminary data.</text>
</comment>
<evidence type="ECO:0000313" key="4">
    <source>
        <dbReference type="Proteomes" id="UP001239167"/>
    </source>
</evidence>
<keyword evidence="2" id="KW-0540">Nuclease</keyword>
<dbReference type="CDD" id="cd09752">
    <property type="entry name" value="Cas5_I-C"/>
    <property type="match status" value="1"/>
</dbReference>
<evidence type="ECO:0000256" key="1">
    <source>
        <dbReference type="ARBA" id="ARBA00023118"/>
    </source>
</evidence>